<evidence type="ECO:0000256" key="1">
    <source>
        <dbReference type="SAM" id="MobiDB-lite"/>
    </source>
</evidence>
<dbReference type="EMBL" id="MQUQ01000005">
    <property type="protein sequence ID" value="OLZ53105.1"/>
    <property type="molecule type" value="Genomic_DNA"/>
</dbReference>
<feature type="region of interest" description="Disordered" evidence="1">
    <location>
        <begin position="1"/>
        <end position="32"/>
    </location>
</feature>
<evidence type="ECO:0000313" key="3">
    <source>
        <dbReference type="Proteomes" id="UP000187486"/>
    </source>
</evidence>
<dbReference type="Proteomes" id="UP000187486">
    <property type="component" value="Unassembled WGS sequence"/>
</dbReference>
<proteinExistence type="predicted"/>
<reference evidence="2 3" key="1">
    <citation type="submission" date="2016-01" db="EMBL/GenBank/DDBJ databases">
        <title>Amycolatopsis coloradensis genome sequencing and assembly.</title>
        <authorList>
            <person name="Mayilraj S."/>
        </authorList>
    </citation>
    <scope>NUCLEOTIDE SEQUENCE [LARGE SCALE GENOMIC DNA]</scope>
    <source>
        <strain evidence="2 3">DSM 44225</strain>
    </source>
</reference>
<sequence length="167" mass="18284">MLKPALSKLRKGQRPAGARGKPGGVGKTPGAWRNKLNAKDRASYDKLQNAMNASAGRSASQIRSGLSNTQIQNGQKHPWLRSMYVGTEIEKDTARRVARDTNISHLGASNPGKAVPDFQIGGKHNVDITGGSASSTRTHMNRPYYHHPDQILSYPTIPKTKLEDIFR</sequence>
<organism evidence="2 3">
    <name type="scientific">Amycolatopsis coloradensis</name>
    <dbReference type="NCBI Taxonomy" id="76021"/>
    <lineage>
        <taxon>Bacteria</taxon>
        <taxon>Bacillati</taxon>
        <taxon>Actinomycetota</taxon>
        <taxon>Actinomycetes</taxon>
        <taxon>Pseudonocardiales</taxon>
        <taxon>Pseudonocardiaceae</taxon>
        <taxon>Amycolatopsis</taxon>
    </lineage>
</organism>
<dbReference type="AlphaFoldDB" id="A0A1R0KVQ6"/>
<evidence type="ECO:0000313" key="2">
    <source>
        <dbReference type="EMBL" id="OLZ53105.1"/>
    </source>
</evidence>
<name>A0A1R0KVQ6_9PSEU</name>
<gene>
    <name evidence="2" type="ORF">BS329_09745</name>
</gene>
<keyword evidence="3" id="KW-1185">Reference proteome</keyword>
<comment type="caution">
    <text evidence="2">The sequence shown here is derived from an EMBL/GenBank/DDBJ whole genome shotgun (WGS) entry which is preliminary data.</text>
</comment>
<accession>A0A1R0KVQ6</accession>
<dbReference type="STRING" id="76021.BS329_09745"/>
<protein>
    <submittedName>
        <fullName evidence="2">Uncharacterized protein</fullName>
    </submittedName>
</protein>